<dbReference type="PANTHER" id="PTHR10151:SF120">
    <property type="entry name" value="BIS(5'-ADENOSYL)-TRIPHOSPHATASE"/>
    <property type="match status" value="1"/>
</dbReference>
<dbReference type="PIRSF" id="PIRSF031924">
    <property type="entry name" value="Pi-irrepressible_AP"/>
    <property type="match status" value="1"/>
</dbReference>
<dbReference type="PANTHER" id="PTHR10151">
    <property type="entry name" value="ECTONUCLEOTIDE PYROPHOSPHATASE/PHOSPHODIESTERASE"/>
    <property type="match status" value="1"/>
</dbReference>
<organism evidence="8 9">
    <name type="scientific">Flavobacterium agri</name>
    <dbReference type="NCBI Taxonomy" id="2743471"/>
    <lineage>
        <taxon>Bacteria</taxon>
        <taxon>Pseudomonadati</taxon>
        <taxon>Bacteroidota</taxon>
        <taxon>Flavobacteriia</taxon>
        <taxon>Flavobacteriales</taxon>
        <taxon>Flavobacteriaceae</taxon>
        <taxon>Flavobacterium</taxon>
    </lineage>
</organism>
<name>A0A7Y9C7M3_9FLAO</name>
<evidence type="ECO:0000313" key="9">
    <source>
        <dbReference type="Proteomes" id="UP000535020"/>
    </source>
</evidence>
<dbReference type="Gene3D" id="3.30.1360.150">
    <property type="match status" value="1"/>
</dbReference>
<feature type="signal peptide" evidence="7">
    <location>
        <begin position="1"/>
        <end position="19"/>
    </location>
</feature>
<dbReference type="InterPro" id="IPR002591">
    <property type="entry name" value="Phosphodiest/P_Trfase"/>
</dbReference>
<keyword evidence="2 4" id="KW-0479">Metal-binding</keyword>
<dbReference type="CDD" id="cd16016">
    <property type="entry name" value="AP-SPAP"/>
    <property type="match status" value="1"/>
</dbReference>
<dbReference type="InterPro" id="IPR026263">
    <property type="entry name" value="Alkaline_phosphatase_prok"/>
</dbReference>
<accession>A0A7Y9C7M3</accession>
<evidence type="ECO:0000256" key="1">
    <source>
        <dbReference type="ARBA" id="ARBA00022553"/>
    </source>
</evidence>
<dbReference type="Pfam" id="PF01663">
    <property type="entry name" value="Phosphodiest"/>
    <property type="match status" value="1"/>
</dbReference>
<evidence type="ECO:0000256" key="7">
    <source>
        <dbReference type="SAM" id="SignalP"/>
    </source>
</evidence>
<dbReference type="SUPFAM" id="SSF53649">
    <property type="entry name" value="Alkaline phosphatase-like"/>
    <property type="match status" value="1"/>
</dbReference>
<evidence type="ECO:0000256" key="2">
    <source>
        <dbReference type="ARBA" id="ARBA00022723"/>
    </source>
</evidence>
<protein>
    <submittedName>
        <fullName evidence="8">Alkaline phosphatase family protein</fullName>
    </submittedName>
</protein>
<evidence type="ECO:0000256" key="6">
    <source>
        <dbReference type="PIRSR" id="PIRSR031924-51"/>
    </source>
</evidence>
<dbReference type="GO" id="GO:0004035">
    <property type="term" value="F:alkaline phosphatase activity"/>
    <property type="evidence" value="ECO:0007669"/>
    <property type="project" value="InterPro"/>
</dbReference>
<dbReference type="GO" id="GO:0046872">
    <property type="term" value="F:metal ion binding"/>
    <property type="evidence" value="ECO:0007669"/>
    <property type="project" value="UniProtKB-KW"/>
</dbReference>
<keyword evidence="1 5" id="KW-0597">Phosphoprotein</keyword>
<dbReference type="RefSeq" id="WP_176007330.1">
    <property type="nucleotide sequence ID" value="NZ_JABWMI010000020.1"/>
</dbReference>
<dbReference type="Proteomes" id="UP000535020">
    <property type="component" value="Unassembled WGS sequence"/>
</dbReference>
<dbReference type="AlphaFoldDB" id="A0A7Y9C7M3"/>
<feature type="binding site" evidence="6">
    <location>
        <position position="101"/>
    </location>
    <ligand>
        <name>substrate</name>
    </ligand>
</feature>
<proteinExistence type="predicted"/>
<feature type="active site" description="Phosphothreonine intermediate" evidence="5">
    <location>
        <position position="80"/>
    </location>
</feature>
<dbReference type="NCBIfam" id="NF042991">
    <property type="entry name" value="alk_phos_PafA"/>
    <property type="match status" value="1"/>
</dbReference>
<keyword evidence="9" id="KW-1185">Reference proteome</keyword>
<gene>
    <name evidence="8" type="ORF">HZF10_16480</name>
</gene>
<evidence type="ECO:0000256" key="5">
    <source>
        <dbReference type="PIRSR" id="PIRSR031924-50"/>
    </source>
</evidence>
<reference evidence="8 9" key="1">
    <citation type="submission" date="2020-07" db="EMBL/GenBank/DDBJ databases">
        <authorList>
            <person name="Sun Q."/>
        </authorList>
    </citation>
    <scope>NUCLEOTIDE SEQUENCE [LARGE SCALE GENOMIC DNA]</scope>
    <source>
        <strain evidence="8 9">MAH-1</strain>
    </source>
</reference>
<dbReference type="InterPro" id="IPR017850">
    <property type="entry name" value="Alkaline_phosphatase_core_sf"/>
</dbReference>
<evidence type="ECO:0000256" key="4">
    <source>
        <dbReference type="PIRNR" id="PIRNR031924"/>
    </source>
</evidence>
<feature type="chain" id="PRO_5030730388" evidence="7">
    <location>
        <begin position="20"/>
        <end position="550"/>
    </location>
</feature>
<sequence length="550" mass="61567">MNRALSLFCLLFFAFSLNAQKNTKSDIKRPKLVIGIVVDQMRADYVYRFAEYYGEGGFKRFLKQGFDCRNTNYNYVPTYTGPGHAAIYTGSVPAFNGIISNDWYDRGWGKGRYVVSDPNVKPIGTEASTGKMSPASLLSTTVTDELRLSNNKQSKVIGVCLKDRGSVLPAGHMPSAAYWYDNTTGNWVTSSFYTTDLPQWVKDFNAKKLADSYLSKPWETVFPIEKYTLGLADGDNYRNNFKGETTGKFPHDLAEIRKNEGYELLRKTPFGNTFTLDFALEAIQKENLGKGKYTDFLALSFSSTDYVGHQFGINAIELQDTYVRLDRDLERLFNYIDKNFGMENVLIFLSADHGAAQTPDYLTDNGIPGGFLPEKDFQKKLNDCISESFGKADWIEDYGSQQIYLNYKTLEQNKVEASAVIAKLRPYLKKLAGVQEVWDISDIENINASGNEHRQRIANGIHPKRSGDIAIMLQPGWLEGEYAAHKGTTHGSGWSYDTHVPLLWLGWKIKNGSSSAPVSISDIAPTVSDLLSISFPNATVGKPITDMITK</sequence>
<feature type="binding site" evidence="6">
    <location>
        <begin position="162"/>
        <end position="164"/>
    </location>
    <ligand>
        <name>substrate</name>
    </ligand>
</feature>
<comment type="caution">
    <text evidence="8">The sequence shown here is derived from an EMBL/GenBank/DDBJ whole genome shotgun (WGS) entry which is preliminary data.</text>
</comment>
<keyword evidence="3 7" id="KW-0732">Signal</keyword>
<dbReference type="EMBL" id="JACBJI010000008">
    <property type="protein sequence ID" value="NYA72529.1"/>
    <property type="molecule type" value="Genomic_DNA"/>
</dbReference>
<evidence type="ECO:0000256" key="3">
    <source>
        <dbReference type="ARBA" id="ARBA00022729"/>
    </source>
</evidence>
<evidence type="ECO:0000313" key="8">
    <source>
        <dbReference type="EMBL" id="NYA72529.1"/>
    </source>
</evidence>
<dbReference type="Gene3D" id="3.40.720.10">
    <property type="entry name" value="Alkaline Phosphatase, subunit A"/>
    <property type="match status" value="1"/>
</dbReference>